<proteinExistence type="predicted"/>
<gene>
    <name evidence="1" type="ORF">BILFYP9_02560</name>
</gene>
<name>A0A6N2VF19_9BACE</name>
<protein>
    <recommendedName>
        <fullName evidence="2">Bbp37</fullName>
    </recommendedName>
</protein>
<organism evidence="1">
    <name type="scientific">Bacteroides intestinalis</name>
    <dbReference type="NCBI Taxonomy" id="329854"/>
    <lineage>
        <taxon>Bacteria</taxon>
        <taxon>Pseudomonadati</taxon>
        <taxon>Bacteroidota</taxon>
        <taxon>Bacteroidia</taxon>
        <taxon>Bacteroidales</taxon>
        <taxon>Bacteroidaceae</taxon>
        <taxon>Bacteroides</taxon>
    </lineage>
</organism>
<accession>A0A6N2VF19</accession>
<evidence type="ECO:0000313" key="1">
    <source>
        <dbReference type="EMBL" id="VYT28143.1"/>
    </source>
</evidence>
<dbReference type="EMBL" id="CACRSU010000027">
    <property type="protein sequence ID" value="VYT28143.1"/>
    <property type="molecule type" value="Genomic_DNA"/>
</dbReference>
<evidence type="ECO:0008006" key="2">
    <source>
        <dbReference type="Google" id="ProtNLM"/>
    </source>
</evidence>
<sequence>MSMKTRITSNRITELRPDEIFVFGSNLEGAHGGGAAYLAWKKWGAIWGQGTGLQGQTYGIPTMHGGPGAIKPYVDEFIRFAKEHSQYTFLVTEIGCGIAGFAPKEIAPLFKEAANVPNIHLPQRFWDVLNAK</sequence>
<reference evidence="1" key="1">
    <citation type="submission" date="2019-11" db="EMBL/GenBank/DDBJ databases">
        <authorList>
            <person name="Feng L."/>
        </authorList>
    </citation>
    <scope>NUCLEOTIDE SEQUENCE</scope>
    <source>
        <strain evidence="1">BintestinalisLFYP9</strain>
    </source>
</reference>
<dbReference type="AlphaFoldDB" id="A0A6N2VF19"/>